<proteinExistence type="inferred from homology"/>
<dbReference type="RefSeq" id="WP_072283888.1">
    <property type="nucleotide sequence ID" value="NZ_CP015519.1"/>
</dbReference>
<evidence type="ECO:0000256" key="1">
    <source>
        <dbReference type="ARBA" id="ARBA00008226"/>
    </source>
</evidence>
<keyword evidence="7" id="KW-0963">Cytoplasm</keyword>
<dbReference type="InterPro" id="IPR004522">
    <property type="entry name" value="Asn-tRNA-ligase"/>
</dbReference>
<evidence type="ECO:0000256" key="2">
    <source>
        <dbReference type="ARBA" id="ARBA00022598"/>
    </source>
</evidence>
<dbReference type="AlphaFoldDB" id="A0A1L3GPU7"/>
<dbReference type="GO" id="GO:0006421">
    <property type="term" value="P:asparaginyl-tRNA aminoacylation"/>
    <property type="evidence" value="ECO:0007669"/>
    <property type="project" value="UniProtKB-UniRule"/>
</dbReference>
<dbReference type="InterPro" id="IPR006195">
    <property type="entry name" value="aa-tRNA-synth_II"/>
</dbReference>
<gene>
    <name evidence="7" type="primary">asnS</name>
    <name evidence="9" type="ORF">A7E78_08800</name>
</gene>
<comment type="subunit">
    <text evidence="7">Homodimer.</text>
</comment>
<dbReference type="Pfam" id="PF01336">
    <property type="entry name" value="tRNA_anti-codon"/>
    <property type="match status" value="1"/>
</dbReference>
<evidence type="ECO:0000259" key="8">
    <source>
        <dbReference type="PROSITE" id="PS50862"/>
    </source>
</evidence>
<keyword evidence="3 7" id="KW-0547">Nucleotide-binding</keyword>
<dbReference type="SUPFAM" id="SSF50249">
    <property type="entry name" value="Nucleic acid-binding proteins"/>
    <property type="match status" value="1"/>
</dbReference>
<keyword evidence="4 7" id="KW-0067">ATP-binding</keyword>
<comment type="similarity">
    <text evidence="1 7">Belongs to the class-II aminoacyl-tRNA synthetase family.</text>
</comment>
<dbReference type="STRING" id="1842532.A7E78_08800"/>
<dbReference type="KEGG" id="pef:A7E78_08800"/>
<evidence type="ECO:0000313" key="9">
    <source>
        <dbReference type="EMBL" id="APG27925.1"/>
    </source>
</evidence>
<comment type="catalytic activity">
    <reaction evidence="7">
        <text>tRNA(Asn) + L-asparagine + ATP = L-asparaginyl-tRNA(Asn) + AMP + diphosphate + H(+)</text>
        <dbReference type="Rhea" id="RHEA:11180"/>
        <dbReference type="Rhea" id="RHEA-COMP:9659"/>
        <dbReference type="Rhea" id="RHEA-COMP:9674"/>
        <dbReference type="ChEBI" id="CHEBI:15378"/>
        <dbReference type="ChEBI" id="CHEBI:30616"/>
        <dbReference type="ChEBI" id="CHEBI:33019"/>
        <dbReference type="ChEBI" id="CHEBI:58048"/>
        <dbReference type="ChEBI" id="CHEBI:78442"/>
        <dbReference type="ChEBI" id="CHEBI:78515"/>
        <dbReference type="ChEBI" id="CHEBI:456215"/>
        <dbReference type="EC" id="6.1.1.22"/>
    </reaction>
</comment>
<protein>
    <recommendedName>
        <fullName evidence="7">Asparagine--tRNA ligase</fullName>
        <ecNumber evidence="7">6.1.1.22</ecNumber>
    </recommendedName>
    <alternativeName>
        <fullName evidence="7">Asparaginyl-tRNA synthetase</fullName>
        <shortName evidence="7">AsnRS</shortName>
    </alternativeName>
</protein>
<dbReference type="NCBIfam" id="NF003037">
    <property type="entry name" value="PRK03932.1"/>
    <property type="match status" value="1"/>
</dbReference>
<name>A0A1L3GPU7_9BACT</name>
<dbReference type="InterPro" id="IPR004365">
    <property type="entry name" value="NA-bd_OB_tRNA"/>
</dbReference>
<dbReference type="InterPro" id="IPR045864">
    <property type="entry name" value="aa-tRNA-synth_II/BPL/LPL"/>
</dbReference>
<dbReference type="PRINTS" id="PR01042">
    <property type="entry name" value="TRNASYNTHASP"/>
</dbReference>
<dbReference type="GO" id="GO:0003676">
    <property type="term" value="F:nucleic acid binding"/>
    <property type="evidence" value="ECO:0007669"/>
    <property type="project" value="InterPro"/>
</dbReference>
<dbReference type="NCBIfam" id="TIGR00457">
    <property type="entry name" value="asnS"/>
    <property type="match status" value="1"/>
</dbReference>
<feature type="domain" description="Aminoacyl-transfer RNA synthetases class-II family profile" evidence="8">
    <location>
        <begin position="141"/>
        <end position="458"/>
    </location>
</feature>
<evidence type="ECO:0000256" key="6">
    <source>
        <dbReference type="ARBA" id="ARBA00023146"/>
    </source>
</evidence>
<keyword evidence="5 7" id="KW-0648">Protein biosynthesis</keyword>
<dbReference type="OrthoDB" id="9802326at2"/>
<dbReference type="EC" id="6.1.1.22" evidence="7"/>
<dbReference type="PANTHER" id="PTHR22594">
    <property type="entry name" value="ASPARTYL/LYSYL-TRNA SYNTHETASE"/>
    <property type="match status" value="1"/>
</dbReference>
<evidence type="ECO:0000256" key="4">
    <source>
        <dbReference type="ARBA" id="ARBA00022840"/>
    </source>
</evidence>
<dbReference type="InterPro" id="IPR004364">
    <property type="entry name" value="Aa-tRNA-synt_II"/>
</dbReference>
<comment type="subcellular location">
    <subcellularLocation>
        <location evidence="7">Cytoplasm</location>
    </subcellularLocation>
</comment>
<dbReference type="EMBL" id="CP015519">
    <property type="protein sequence ID" value="APG27925.1"/>
    <property type="molecule type" value="Genomic_DNA"/>
</dbReference>
<organism evidence="9 10">
    <name type="scientific">Syntrophotalea acetylenivorans</name>
    <dbReference type="NCBI Taxonomy" id="1842532"/>
    <lineage>
        <taxon>Bacteria</taxon>
        <taxon>Pseudomonadati</taxon>
        <taxon>Thermodesulfobacteriota</taxon>
        <taxon>Desulfuromonadia</taxon>
        <taxon>Desulfuromonadales</taxon>
        <taxon>Syntrophotaleaceae</taxon>
        <taxon>Syntrophotalea</taxon>
    </lineage>
</organism>
<dbReference type="CDD" id="cd04318">
    <property type="entry name" value="EcAsnRS_like_N"/>
    <property type="match status" value="1"/>
</dbReference>
<dbReference type="GO" id="GO:0004816">
    <property type="term" value="F:asparagine-tRNA ligase activity"/>
    <property type="evidence" value="ECO:0007669"/>
    <property type="project" value="UniProtKB-UniRule"/>
</dbReference>
<reference evidence="9 10" key="1">
    <citation type="journal article" date="2017" name="Genome Announc.">
        <title>Complete Genome Sequences of Two Acetylene-Fermenting Pelobacter acetylenicus Strains.</title>
        <authorList>
            <person name="Sutton J.M."/>
            <person name="Baesman S.M."/>
            <person name="Fierst J.L."/>
            <person name="Poret-Peterson A.T."/>
            <person name="Oremland R.S."/>
            <person name="Dunlap D.S."/>
            <person name="Akob D.M."/>
        </authorList>
    </citation>
    <scope>NUCLEOTIDE SEQUENCE [LARGE SCALE GENOMIC DNA]</scope>
    <source>
        <strain evidence="9 10">SFB93</strain>
    </source>
</reference>
<evidence type="ECO:0000256" key="7">
    <source>
        <dbReference type="HAMAP-Rule" id="MF_00534"/>
    </source>
</evidence>
<accession>A0A1L3GPU7</accession>
<dbReference type="InterPro" id="IPR002312">
    <property type="entry name" value="Asp/Asn-tRNA-synth_IIb"/>
</dbReference>
<keyword evidence="6 7" id="KW-0030">Aminoacyl-tRNA synthetase</keyword>
<dbReference type="SUPFAM" id="SSF55681">
    <property type="entry name" value="Class II aaRS and biotin synthetases"/>
    <property type="match status" value="1"/>
</dbReference>
<dbReference type="GO" id="GO:0005737">
    <property type="term" value="C:cytoplasm"/>
    <property type="evidence" value="ECO:0007669"/>
    <property type="project" value="UniProtKB-SubCell"/>
</dbReference>
<dbReference type="InterPro" id="IPR012340">
    <property type="entry name" value="NA-bd_OB-fold"/>
</dbReference>
<dbReference type="Proteomes" id="UP000182517">
    <property type="component" value="Chromosome"/>
</dbReference>
<dbReference type="Pfam" id="PF00152">
    <property type="entry name" value="tRNA-synt_2"/>
    <property type="match status" value="1"/>
</dbReference>
<keyword evidence="10" id="KW-1185">Reference proteome</keyword>
<keyword evidence="2 7" id="KW-0436">Ligase</keyword>
<dbReference type="GO" id="GO:0005524">
    <property type="term" value="F:ATP binding"/>
    <property type="evidence" value="ECO:0007669"/>
    <property type="project" value="UniProtKB-UniRule"/>
</dbReference>
<dbReference type="FunFam" id="3.30.930.10:FF:000016">
    <property type="entry name" value="Asparagine--tRNA ligase"/>
    <property type="match status" value="1"/>
</dbReference>
<evidence type="ECO:0000256" key="3">
    <source>
        <dbReference type="ARBA" id="ARBA00022741"/>
    </source>
</evidence>
<evidence type="ECO:0000313" key="10">
    <source>
        <dbReference type="Proteomes" id="UP000182517"/>
    </source>
</evidence>
<dbReference type="Gene3D" id="2.40.50.140">
    <property type="entry name" value="Nucleic acid-binding proteins"/>
    <property type="match status" value="1"/>
</dbReference>
<dbReference type="PANTHER" id="PTHR22594:SF34">
    <property type="entry name" value="ASPARAGINE--TRNA LIGASE, MITOCHONDRIAL-RELATED"/>
    <property type="match status" value="1"/>
</dbReference>
<dbReference type="CDD" id="cd00776">
    <property type="entry name" value="AsxRS_core"/>
    <property type="match status" value="1"/>
</dbReference>
<dbReference type="Gene3D" id="3.30.930.10">
    <property type="entry name" value="Bira Bifunctional Protein, Domain 2"/>
    <property type="match status" value="1"/>
</dbReference>
<evidence type="ECO:0000256" key="5">
    <source>
        <dbReference type="ARBA" id="ARBA00022917"/>
    </source>
</evidence>
<sequence length="468" mass="52475">MNNFIGRRQTRTRIKEALAAEGARDRITVRGWARTVRRGKEVAFIALNDGSCFASLQVVLSPELEHYEAAVRCGTGACLEVEGALVASPAAGQRWEVHARQVRLLGSSDADYPLQKKRHSFDFLRSIAHLRPRANAFGAVFRVRSALSFAIHNFFRERGFLYVHTPIITANDCEGAGEMFRVTTLDASAPPHSEGNIDWSQDFFGDRTGLTVSGQLQGELFASAFSDVYTFGPTFRAENSNTSRHAAEFWMIEPEMAFADLAEDCALAEDFLRYLVTFALQECGEDLVFFNERIEKGLLDKLEALAAAEFQTMSYSEAVQRLEKAGRSFEFPVAWGADLQSEHERYLTEEVVGGPLFVTDYPTDIKAFYMRQNDDGKTVAAMDLLVPRVGEIIGGSQREERLDVLQGKMTACGIDPQHLWWYLDSRRWGSCPHAGFGLGFERLLMYVTGMENIRDVIPFPRTPGNARF</sequence>
<dbReference type="HAMAP" id="MF_00534">
    <property type="entry name" value="Asn_tRNA_synth"/>
    <property type="match status" value="1"/>
</dbReference>
<dbReference type="PROSITE" id="PS50862">
    <property type="entry name" value="AA_TRNA_LIGASE_II"/>
    <property type="match status" value="1"/>
</dbReference>